<evidence type="ECO:0000313" key="2">
    <source>
        <dbReference type="Proteomes" id="UP001143474"/>
    </source>
</evidence>
<keyword evidence="2" id="KW-1185">Reference proteome</keyword>
<accession>A0A9W6MCH6</accession>
<dbReference type="Proteomes" id="UP001143474">
    <property type="component" value="Unassembled WGS sequence"/>
</dbReference>
<dbReference type="AlphaFoldDB" id="A0A9W6MCH6"/>
<sequence>MELNGVGAAFVSPAGETGLGRIQLAGAIESRSQEFVHARGVGELADGAERQAKFATEAVLLSIM</sequence>
<comment type="caution">
    <text evidence="1">The sequence shown here is derived from an EMBL/GenBank/DDBJ whole genome shotgun (WGS) entry which is preliminary data.</text>
</comment>
<reference evidence="1" key="2">
    <citation type="submission" date="2023-01" db="EMBL/GenBank/DDBJ databases">
        <authorList>
            <person name="Sun Q."/>
            <person name="Evtushenko L."/>
        </authorList>
    </citation>
    <scope>NUCLEOTIDE SEQUENCE</scope>
    <source>
        <strain evidence="1">VKM Ac-2007</strain>
    </source>
</reference>
<organism evidence="1 2">
    <name type="scientific">Streptosporangium carneum</name>
    <dbReference type="NCBI Taxonomy" id="47481"/>
    <lineage>
        <taxon>Bacteria</taxon>
        <taxon>Bacillati</taxon>
        <taxon>Actinomycetota</taxon>
        <taxon>Actinomycetes</taxon>
        <taxon>Streptosporangiales</taxon>
        <taxon>Streptosporangiaceae</taxon>
        <taxon>Streptosporangium</taxon>
    </lineage>
</organism>
<gene>
    <name evidence="1" type="ORF">GCM10017600_25670</name>
</gene>
<name>A0A9W6MCH6_9ACTN</name>
<proteinExistence type="predicted"/>
<reference evidence="1" key="1">
    <citation type="journal article" date="2014" name="Int. J. Syst. Evol. Microbiol.">
        <title>Complete genome sequence of Corynebacterium casei LMG S-19264T (=DSM 44701T), isolated from a smear-ripened cheese.</title>
        <authorList>
            <consortium name="US DOE Joint Genome Institute (JGI-PGF)"/>
            <person name="Walter F."/>
            <person name="Albersmeier A."/>
            <person name="Kalinowski J."/>
            <person name="Ruckert C."/>
        </authorList>
    </citation>
    <scope>NUCLEOTIDE SEQUENCE</scope>
    <source>
        <strain evidence="1">VKM Ac-2007</strain>
    </source>
</reference>
<evidence type="ECO:0000313" key="1">
    <source>
        <dbReference type="EMBL" id="GLK09161.1"/>
    </source>
</evidence>
<dbReference type="EMBL" id="BSEV01000004">
    <property type="protein sequence ID" value="GLK09161.1"/>
    <property type="molecule type" value="Genomic_DNA"/>
</dbReference>
<protein>
    <submittedName>
        <fullName evidence="1">Uncharacterized protein</fullName>
    </submittedName>
</protein>